<dbReference type="Proteomes" id="UP001146793">
    <property type="component" value="Unassembled WGS sequence"/>
</dbReference>
<evidence type="ECO:0000256" key="2">
    <source>
        <dbReference type="SAM" id="MobiDB-lite"/>
    </source>
</evidence>
<name>A0AAV7ZMF0_9EUKA</name>
<dbReference type="AlphaFoldDB" id="A0AAV7ZMF0"/>
<gene>
    <name evidence="4" type="ORF">M0812_13865</name>
</gene>
<dbReference type="GO" id="GO:0008270">
    <property type="term" value="F:zinc ion binding"/>
    <property type="evidence" value="ECO:0007669"/>
    <property type="project" value="UniProtKB-KW"/>
</dbReference>
<sequence>MIFETISEETNVILCDICFQEDNTQVPATCYCEDCEENLCKECDLIHRNKKYQRHKRNFLDNNDELSIHDQKMNFQKLNNLEKILRNYEDLKLEYTNLDIKHPLVDLYSQFIKKLNIKVSSEEDLLNQVCKKFGWAKKQLQKILMIWKIIGCVLGQFLPIPIGNENENENQNQNQNQNENEDEKEQEQNNEFENTTDFFLVNNNQENQKNDECRCECDNPGRSQLKTMVKQIFLVFNSIYNVFLLMNEFNQFKYTISKVKSEIQKIERNSLDIHNKIKRIQRHQLDLINKIYRLYNYDRLNDKVIKVQLKKIDLRIEVITDELYKARKKLDECYQIMDRILVELDQKMKENEFKL</sequence>
<evidence type="ECO:0000313" key="4">
    <source>
        <dbReference type="EMBL" id="KAJ3441847.1"/>
    </source>
</evidence>
<dbReference type="InterPro" id="IPR000315">
    <property type="entry name" value="Znf_B-box"/>
</dbReference>
<feature type="compositionally biased region" description="Acidic residues" evidence="2">
    <location>
        <begin position="179"/>
        <end position="189"/>
    </location>
</feature>
<protein>
    <submittedName>
        <fullName evidence="4">Zinc finger protein constans-like</fullName>
    </submittedName>
</protein>
<feature type="compositionally biased region" description="Low complexity" evidence="2">
    <location>
        <begin position="169"/>
        <end position="178"/>
    </location>
</feature>
<keyword evidence="1" id="KW-0862">Zinc</keyword>
<proteinExistence type="predicted"/>
<feature type="region of interest" description="Disordered" evidence="2">
    <location>
        <begin position="165"/>
        <end position="189"/>
    </location>
</feature>
<comment type="caution">
    <text evidence="4">The sequence shown here is derived from an EMBL/GenBank/DDBJ whole genome shotgun (WGS) entry which is preliminary data.</text>
</comment>
<evidence type="ECO:0000259" key="3">
    <source>
        <dbReference type="PROSITE" id="PS50119"/>
    </source>
</evidence>
<evidence type="ECO:0000313" key="5">
    <source>
        <dbReference type="Proteomes" id="UP001146793"/>
    </source>
</evidence>
<keyword evidence="1" id="KW-0479">Metal-binding</keyword>
<reference evidence="4" key="1">
    <citation type="submission" date="2022-08" db="EMBL/GenBank/DDBJ databases">
        <title>Novel sulphate-reducing endosymbionts in the free-living metamonad Anaeramoeba.</title>
        <authorList>
            <person name="Jerlstrom-Hultqvist J."/>
            <person name="Cepicka I."/>
            <person name="Gallot-Lavallee L."/>
            <person name="Salas-Leiva D."/>
            <person name="Curtis B.A."/>
            <person name="Zahonova K."/>
            <person name="Pipaliya S."/>
            <person name="Dacks J."/>
            <person name="Roger A.J."/>
        </authorList>
    </citation>
    <scope>NUCLEOTIDE SEQUENCE</scope>
    <source>
        <strain evidence="4">Busselton2</strain>
    </source>
</reference>
<dbReference type="CDD" id="cd19757">
    <property type="entry name" value="Bbox1"/>
    <property type="match status" value="1"/>
</dbReference>
<dbReference type="EMBL" id="JANTQA010000029">
    <property type="protein sequence ID" value="KAJ3441847.1"/>
    <property type="molecule type" value="Genomic_DNA"/>
</dbReference>
<keyword evidence="1" id="KW-0863">Zinc-finger</keyword>
<evidence type="ECO:0000256" key="1">
    <source>
        <dbReference type="PROSITE-ProRule" id="PRU00024"/>
    </source>
</evidence>
<feature type="domain" description="B box-type" evidence="3">
    <location>
        <begin position="10"/>
        <end position="60"/>
    </location>
</feature>
<dbReference type="PROSITE" id="PS50119">
    <property type="entry name" value="ZF_BBOX"/>
    <property type="match status" value="1"/>
</dbReference>
<accession>A0AAV7ZMF0</accession>
<organism evidence="4 5">
    <name type="scientific">Anaeramoeba flamelloides</name>
    <dbReference type="NCBI Taxonomy" id="1746091"/>
    <lineage>
        <taxon>Eukaryota</taxon>
        <taxon>Metamonada</taxon>
        <taxon>Anaeramoebidae</taxon>
        <taxon>Anaeramoeba</taxon>
    </lineage>
</organism>